<name>A0A6G1SLI2_9ACAR</name>
<dbReference type="Pfam" id="PF02450">
    <property type="entry name" value="LCAT"/>
    <property type="match status" value="1"/>
</dbReference>
<organism evidence="1">
    <name type="scientific">Aceria tosichella</name>
    <name type="common">wheat curl mite</name>
    <dbReference type="NCBI Taxonomy" id="561515"/>
    <lineage>
        <taxon>Eukaryota</taxon>
        <taxon>Metazoa</taxon>
        <taxon>Ecdysozoa</taxon>
        <taxon>Arthropoda</taxon>
        <taxon>Chelicerata</taxon>
        <taxon>Arachnida</taxon>
        <taxon>Acari</taxon>
        <taxon>Acariformes</taxon>
        <taxon>Trombidiformes</taxon>
        <taxon>Prostigmata</taxon>
        <taxon>Eupodina</taxon>
        <taxon>Eriophyoidea</taxon>
        <taxon>Eriophyidae</taxon>
        <taxon>Eriophyinae</taxon>
        <taxon>Aceriini</taxon>
        <taxon>Aceria</taxon>
    </lineage>
</organism>
<evidence type="ECO:0000313" key="1">
    <source>
        <dbReference type="EMBL" id="MDE50760.1"/>
    </source>
</evidence>
<dbReference type="EMBL" id="GGYP01005989">
    <property type="protein sequence ID" value="MDE50760.1"/>
    <property type="molecule type" value="Transcribed_RNA"/>
</dbReference>
<dbReference type="AlphaFoldDB" id="A0A6G1SLI2"/>
<reference evidence="1" key="1">
    <citation type="submission" date="2018-10" db="EMBL/GenBank/DDBJ databases">
        <title>Transcriptome assembly of Aceria tosichella (Wheat curl mite) Type 2.</title>
        <authorList>
            <person name="Scully E.D."/>
            <person name="Geib S.M."/>
            <person name="Palmer N.A."/>
            <person name="Gupta A.K."/>
            <person name="Sarath G."/>
            <person name="Tatineni S."/>
        </authorList>
    </citation>
    <scope>NUCLEOTIDE SEQUENCE</scope>
    <source>
        <strain evidence="1">LincolnNE</strain>
    </source>
</reference>
<dbReference type="SUPFAM" id="SSF53474">
    <property type="entry name" value="alpha/beta-Hydrolases"/>
    <property type="match status" value="1"/>
</dbReference>
<protein>
    <submittedName>
        <fullName evidence="1">Group XV phospholipase A2</fullName>
    </submittedName>
</protein>
<dbReference type="GO" id="GO:0008374">
    <property type="term" value="F:O-acyltransferase activity"/>
    <property type="evidence" value="ECO:0007669"/>
    <property type="project" value="InterPro"/>
</dbReference>
<dbReference type="GO" id="GO:0006629">
    <property type="term" value="P:lipid metabolic process"/>
    <property type="evidence" value="ECO:0007669"/>
    <property type="project" value="InterPro"/>
</dbReference>
<accession>A0A6G1SLI2</accession>
<dbReference type="PANTHER" id="PTHR11440">
    <property type="entry name" value="LECITHIN-CHOLESTEROL ACYLTRANSFERASE-RELATED"/>
    <property type="match status" value="1"/>
</dbReference>
<dbReference type="InterPro" id="IPR003386">
    <property type="entry name" value="LACT/PDAT_acylTrfase"/>
</dbReference>
<gene>
    <name evidence="1" type="primary">PLA2G15_1</name>
    <name evidence="1" type="ORF">g.12800</name>
</gene>
<proteinExistence type="predicted"/>
<dbReference type="InterPro" id="IPR029058">
    <property type="entry name" value="AB_hydrolase_fold"/>
</dbReference>
<sequence>MRPTKSYLKQISLKKPLLTGAILFYCLVVVVQYAPSVSSQSLSSLVTSFFTDPQVKPQTSFRTIKENVNRSPIVFIPGDGGSQLQAKLNKTTTPHYLCATVSDWFDLWLNLHLLAPIAIDCLFDNFSLHYDNKTRTTNNTEGVQIRPTNFGSLDSVDYLDIKHLPGTTYFDSIIVALENNNGYVANADMVGAPFDFRKAPNELAEFFDDLKNLIENHYIMNNYRPVTLICHSMGCLNSLYLLNRQTDNWKEVYVRRLISLAAPWGGSFKAISAMLYGDDLGIPLLSHQKLQKLQSSFPSLMYLFPREPTFNRNRILVETPTNNYTLENLDKLFVDANLLDQREMWLDTKEIASNLKAPNVELWCLYGVGSATPTKIIYKDSFNSGKYSEVEGDGDGTVNLDSLRACEYFGDQQEKPVYTRMFRNVDHIGILRGSEAASFISTFILKDD</sequence>
<dbReference type="Gene3D" id="3.40.50.1820">
    <property type="entry name" value="alpha/beta hydrolase"/>
    <property type="match status" value="2"/>
</dbReference>